<comment type="caution">
    <text evidence="2">The sequence shown here is derived from an EMBL/GenBank/DDBJ whole genome shotgun (WGS) entry which is preliminary data.</text>
</comment>
<feature type="region of interest" description="Disordered" evidence="1">
    <location>
        <begin position="40"/>
        <end position="66"/>
    </location>
</feature>
<keyword evidence="3" id="KW-1185">Reference proteome</keyword>
<proteinExistence type="predicted"/>
<evidence type="ECO:0000313" key="2">
    <source>
        <dbReference type="EMBL" id="KAJ8781653.1"/>
    </source>
</evidence>
<sequence length="464" mass="49656">MLTFEVKPLSVREGDEPLRNVVQWFLRRLNTERPRCLAARGHLSGRTQGEGLATSTHSSAAPAGWAGGSHVPIARPGTAETSVPPAPVCLLAPVPGAAASSPETQGAILDGPPSAVSRAWRRCPLAAARPWPFPTSQRLGQALVLPGPGGPAHHSTYFWDVRLLVPRVPGLVPASSLSGQALALSRPPLQVRRLCKRQLQSCSGSCGWKSLGLWTQETQLARGRTGAEREDGEKRAPQRHEMGSAGQARKGEGPREPVPWVSVFSRDVYQAVGCLFLCRDLTHPTSHRAPPLTSALQMIPKASEPARQPESHPEETEEELLEHQALLEEPFPDRLPGQTQAHAPAGVQVKQEPIESDEEEVGPGQRQPTEQELLFRQVTPQSRGGGEGLRAPSSPLCFLKAGGQEPGQRPPRGRSTAVGPRPGGLLLTGARSSQRTAFPPGTEAGLTVEPALAQEPGFLQHRGL</sequence>
<feature type="region of interest" description="Disordered" evidence="1">
    <location>
        <begin position="332"/>
        <end position="464"/>
    </location>
</feature>
<name>A0AB34GNM0_ESCRO</name>
<dbReference type="EMBL" id="JAIQCJ010002141">
    <property type="protein sequence ID" value="KAJ8781653.1"/>
    <property type="molecule type" value="Genomic_DNA"/>
</dbReference>
<feature type="region of interest" description="Disordered" evidence="1">
    <location>
        <begin position="301"/>
        <end position="320"/>
    </location>
</feature>
<dbReference type="AlphaFoldDB" id="A0AB34GNM0"/>
<evidence type="ECO:0000256" key="1">
    <source>
        <dbReference type="SAM" id="MobiDB-lite"/>
    </source>
</evidence>
<organism evidence="2 3">
    <name type="scientific">Eschrichtius robustus</name>
    <name type="common">California gray whale</name>
    <name type="synonym">Eschrichtius gibbosus</name>
    <dbReference type="NCBI Taxonomy" id="9764"/>
    <lineage>
        <taxon>Eukaryota</taxon>
        <taxon>Metazoa</taxon>
        <taxon>Chordata</taxon>
        <taxon>Craniata</taxon>
        <taxon>Vertebrata</taxon>
        <taxon>Euteleostomi</taxon>
        <taxon>Mammalia</taxon>
        <taxon>Eutheria</taxon>
        <taxon>Laurasiatheria</taxon>
        <taxon>Artiodactyla</taxon>
        <taxon>Whippomorpha</taxon>
        <taxon>Cetacea</taxon>
        <taxon>Mysticeti</taxon>
        <taxon>Eschrichtiidae</taxon>
        <taxon>Eschrichtius</taxon>
    </lineage>
</organism>
<accession>A0AB34GNM0</accession>
<feature type="region of interest" description="Disordered" evidence="1">
    <location>
        <begin position="220"/>
        <end position="255"/>
    </location>
</feature>
<protein>
    <submittedName>
        <fullName evidence="2">Uncharacterized protein</fullName>
    </submittedName>
</protein>
<feature type="compositionally biased region" description="Basic and acidic residues" evidence="1">
    <location>
        <begin position="225"/>
        <end position="242"/>
    </location>
</feature>
<dbReference type="Proteomes" id="UP001159641">
    <property type="component" value="Unassembled WGS sequence"/>
</dbReference>
<reference evidence="2 3" key="1">
    <citation type="submission" date="2022-11" db="EMBL/GenBank/DDBJ databases">
        <title>Whole genome sequence of Eschrichtius robustus ER-17-0199.</title>
        <authorList>
            <person name="Bruniche-Olsen A."/>
            <person name="Black A.N."/>
            <person name="Fields C.J."/>
            <person name="Walden K."/>
            <person name="Dewoody J.A."/>
        </authorList>
    </citation>
    <scope>NUCLEOTIDE SEQUENCE [LARGE SCALE GENOMIC DNA]</scope>
    <source>
        <strain evidence="2">ER-17-0199</strain>
        <tissue evidence="2">Blubber</tissue>
    </source>
</reference>
<gene>
    <name evidence="2" type="ORF">J1605_010911</name>
</gene>
<evidence type="ECO:0000313" key="3">
    <source>
        <dbReference type="Proteomes" id="UP001159641"/>
    </source>
</evidence>